<proteinExistence type="predicted"/>
<dbReference type="InterPro" id="IPR002293">
    <property type="entry name" value="AA/rel_permease1"/>
</dbReference>
<reference evidence="6" key="2">
    <citation type="submission" date="2025-08" db="UniProtKB">
        <authorList>
            <consortium name="Ensembl"/>
        </authorList>
    </citation>
    <scope>IDENTIFICATION</scope>
</reference>
<feature type="transmembrane region" description="Helical" evidence="5">
    <location>
        <begin position="163"/>
        <end position="184"/>
    </location>
</feature>
<dbReference type="Bgee" id="ENSMODG00000000053">
    <property type="expression patterns" value="Expressed in forelimb bud and 2 other cell types or tissues"/>
</dbReference>
<dbReference type="GO" id="GO:0022857">
    <property type="term" value="F:transmembrane transporter activity"/>
    <property type="evidence" value="ECO:0007669"/>
    <property type="project" value="InterPro"/>
</dbReference>
<organism evidence="6 7">
    <name type="scientific">Monodelphis domestica</name>
    <name type="common">Gray short-tailed opossum</name>
    <dbReference type="NCBI Taxonomy" id="13616"/>
    <lineage>
        <taxon>Eukaryota</taxon>
        <taxon>Metazoa</taxon>
        <taxon>Chordata</taxon>
        <taxon>Craniata</taxon>
        <taxon>Vertebrata</taxon>
        <taxon>Euteleostomi</taxon>
        <taxon>Mammalia</taxon>
        <taxon>Metatheria</taxon>
        <taxon>Didelphimorphia</taxon>
        <taxon>Didelphidae</taxon>
        <taxon>Monodelphis</taxon>
    </lineage>
</organism>
<feature type="transmembrane region" description="Helical" evidence="5">
    <location>
        <begin position="190"/>
        <end position="211"/>
    </location>
</feature>
<dbReference type="Pfam" id="PF13520">
    <property type="entry name" value="AA_permease_2"/>
    <property type="match status" value="1"/>
</dbReference>
<dbReference type="Proteomes" id="UP000002280">
    <property type="component" value="Chromosome 5"/>
</dbReference>
<dbReference type="InterPro" id="IPR050598">
    <property type="entry name" value="AminoAcid_Transporter"/>
</dbReference>
<dbReference type="AlphaFoldDB" id="F6REI5"/>
<dbReference type="eggNOG" id="KOG1287">
    <property type="taxonomic scope" value="Eukaryota"/>
</dbReference>
<dbReference type="STRING" id="13616.ENSMODP00000000052"/>
<reference evidence="6 7" key="1">
    <citation type="journal article" date="2007" name="Nature">
        <title>Genome of the marsupial Monodelphis domestica reveals innovation in non-coding sequences.</title>
        <authorList>
            <person name="Mikkelsen T.S."/>
            <person name="Wakefield M.J."/>
            <person name="Aken B."/>
            <person name="Amemiya C.T."/>
            <person name="Chang J.L."/>
            <person name="Duke S."/>
            <person name="Garber M."/>
            <person name="Gentles A.J."/>
            <person name="Goodstadt L."/>
            <person name="Heger A."/>
            <person name="Jurka J."/>
            <person name="Kamal M."/>
            <person name="Mauceli E."/>
            <person name="Searle S.M."/>
            <person name="Sharpe T."/>
            <person name="Baker M.L."/>
            <person name="Batzer M.A."/>
            <person name="Benos P.V."/>
            <person name="Belov K."/>
            <person name="Clamp M."/>
            <person name="Cook A."/>
            <person name="Cuff J."/>
            <person name="Das R."/>
            <person name="Davidow L."/>
            <person name="Deakin J.E."/>
            <person name="Fazzari M.J."/>
            <person name="Glass J.L."/>
            <person name="Grabherr M."/>
            <person name="Greally J.M."/>
            <person name="Gu W."/>
            <person name="Hore T.A."/>
            <person name="Huttley G.A."/>
            <person name="Kleber M."/>
            <person name="Jirtle R.L."/>
            <person name="Koina E."/>
            <person name="Lee J.T."/>
            <person name="Mahony S."/>
            <person name="Marra M.A."/>
            <person name="Miller R.D."/>
            <person name="Nicholls R.D."/>
            <person name="Oda M."/>
            <person name="Papenfuss A.T."/>
            <person name="Parra Z.E."/>
            <person name="Pollock D.D."/>
            <person name="Ray D.A."/>
            <person name="Schein J.E."/>
            <person name="Speed T.P."/>
            <person name="Thompson K."/>
            <person name="VandeBerg J.L."/>
            <person name="Wade C.M."/>
            <person name="Walker J.A."/>
            <person name="Waters P.D."/>
            <person name="Webber C."/>
            <person name="Weidman J.R."/>
            <person name="Xie X."/>
            <person name="Zody M.C."/>
            <person name="Baldwin J."/>
            <person name="Abdouelleil A."/>
            <person name="Abdulkadir J."/>
            <person name="Abebe A."/>
            <person name="Abera B."/>
            <person name="Abreu J."/>
            <person name="Acer S.C."/>
            <person name="Aftuck L."/>
            <person name="Alexander A."/>
            <person name="An P."/>
            <person name="Anderson E."/>
            <person name="Anderson S."/>
            <person name="Arachi H."/>
            <person name="Azer M."/>
            <person name="Bachantsang P."/>
            <person name="Barry A."/>
            <person name="Bayul T."/>
            <person name="Berlin A."/>
            <person name="Bessette D."/>
            <person name="Bloom T."/>
            <person name="Bloom T."/>
            <person name="Boguslavskiy L."/>
            <person name="Bonnet C."/>
            <person name="Boukhgalter B."/>
            <person name="Bourzgui I."/>
            <person name="Brown A."/>
            <person name="Cahill P."/>
            <person name="Channer S."/>
            <person name="Cheshatsang Y."/>
            <person name="Chuda L."/>
            <person name="Citroen M."/>
            <person name="Collymore A."/>
            <person name="Cooke P."/>
            <person name="Costello M."/>
            <person name="D'Aco K."/>
            <person name="Daza R."/>
            <person name="De Haan G."/>
            <person name="DeGray S."/>
            <person name="DeMaso C."/>
            <person name="Dhargay N."/>
            <person name="Dooley K."/>
            <person name="Dooley E."/>
            <person name="Doricent M."/>
            <person name="Dorje P."/>
            <person name="Dorjee K."/>
            <person name="Dupes A."/>
            <person name="Elong R."/>
            <person name="Falk J."/>
            <person name="Farina A."/>
            <person name="Faro S."/>
            <person name="Ferguson D."/>
            <person name="Fisher S."/>
            <person name="Foley C.D."/>
            <person name="Franke A."/>
            <person name="Friedrich D."/>
            <person name="Gadbois L."/>
            <person name="Gearin G."/>
            <person name="Gearin C.R."/>
            <person name="Giannoukos G."/>
            <person name="Goode T."/>
            <person name="Graham J."/>
            <person name="Grandbois E."/>
            <person name="Grewal S."/>
            <person name="Gyaltsen K."/>
            <person name="Hafez N."/>
            <person name="Hagos B."/>
            <person name="Hall J."/>
            <person name="Henson C."/>
            <person name="Hollinger A."/>
            <person name="Honan T."/>
            <person name="Huard M.D."/>
            <person name="Hughes L."/>
            <person name="Hurhula B."/>
            <person name="Husby M.E."/>
            <person name="Kamat A."/>
            <person name="Kanga B."/>
            <person name="Kashin S."/>
            <person name="Khazanovich D."/>
            <person name="Kisner P."/>
            <person name="Lance K."/>
            <person name="Lara M."/>
            <person name="Lee W."/>
            <person name="Lennon N."/>
            <person name="Letendre F."/>
            <person name="LeVine R."/>
            <person name="Lipovsky A."/>
            <person name="Liu X."/>
            <person name="Liu J."/>
            <person name="Liu S."/>
            <person name="Lokyitsang T."/>
            <person name="Lokyitsang Y."/>
            <person name="Lubonja R."/>
            <person name="Lui A."/>
            <person name="MacDonald P."/>
            <person name="Magnisalis V."/>
            <person name="Maru K."/>
            <person name="Matthews C."/>
            <person name="McCusker W."/>
            <person name="McDonough S."/>
            <person name="Mehta T."/>
            <person name="Meldrim J."/>
            <person name="Meneus L."/>
            <person name="Mihai O."/>
            <person name="Mihalev A."/>
            <person name="Mihova T."/>
            <person name="Mittelman R."/>
            <person name="Mlenga V."/>
            <person name="Montmayeur A."/>
            <person name="Mulrain L."/>
            <person name="Navidi A."/>
            <person name="Naylor J."/>
            <person name="Negash T."/>
            <person name="Nguyen T."/>
            <person name="Nguyen N."/>
            <person name="Nicol R."/>
            <person name="Norbu C."/>
            <person name="Norbu N."/>
            <person name="Novod N."/>
            <person name="O'Neill B."/>
            <person name="Osman S."/>
            <person name="Markiewicz E."/>
            <person name="Oyono O.L."/>
            <person name="Patti C."/>
            <person name="Phunkhang P."/>
            <person name="Pierre F."/>
            <person name="Priest M."/>
            <person name="Raghuraman S."/>
            <person name="Rege F."/>
            <person name="Reyes R."/>
            <person name="Rise C."/>
            <person name="Rogov P."/>
            <person name="Ross K."/>
            <person name="Ryan E."/>
            <person name="Settipalli S."/>
            <person name="Shea T."/>
            <person name="Sherpa N."/>
            <person name="Shi L."/>
            <person name="Shih D."/>
            <person name="Sparrow T."/>
            <person name="Spaulding J."/>
            <person name="Stalker J."/>
            <person name="Stange-Thomann N."/>
            <person name="Stavropoulos S."/>
            <person name="Stone C."/>
            <person name="Strader C."/>
            <person name="Tesfaye S."/>
            <person name="Thomson T."/>
            <person name="Thoulutsang Y."/>
            <person name="Thoulutsang D."/>
            <person name="Topham K."/>
            <person name="Topping I."/>
            <person name="Tsamla T."/>
            <person name="Vassiliev H."/>
            <person name="Vo A."/>
            <person name="Wangchuk T."/>
            <person name="Wangdi T."/>
            <person name="Weiand M."/>
            <person name="Wilkinson J."/>
            <person name="Wilson A."/>
            <person name="Yadav S."/>
            <person name="Young G."/>
            <person name="Yu Q."/>
            <person name="Zembek L."/>
            <person name="Zhong D."/>
            <person name="Zimmer A."/>
            <person name="Zwirko Z."/>
            <person name="Jaffe D.B."/>
            <person name="Alvarez P."/>
            <person name="Brockman W."/>
            <person name="Butler J."/>
            <person name="Chin C."/>
            <person name="Gnerre S."/>
            <person name="MacCallum I."/>
            <person name="Graves J.A."/>
            <person name="Ponting C.P."/>
            <person name="Breen M."/>
            <person name="Samollow P.B."/>
            <person name="Lander E.S."/>
            <person name="Lindblad-Toh K."/>
        </authorList>
    </citation>
    <scope>NUCLEOTIDE SEQUENCE [LARGE SCALE GENOMIC DNA]</scope>
</reference>
<reference evidence="6" key="3">
    <citation type="submission" date="2025-09" db="UniProtKB">
        <authorList>
            <consortium name="Ensembl"/>
        </authorList>
    </citation>
    <scope>IDENTIFICATION</scope>
</reference>
<keyword evidence="3 5" id="KW-1133">Transmembrane helix</keyword>
<dbReference type="Ensembl" id="ENSMODT00000000053.4">
    <property type="protein sequence ID" value="ENSMODP00000000052.4"/>
    <property type="gene ID" value="ENSMODG00000000053.4"/>
</dbReference>
<dbReference type="GeneTree" id="ENSGT00940000160324"/>
<keyword evidence="7" id="KW-1185">Reference proteome</keyword>
<dbReference type="HOGENOM" id="CLU_007946_3_0_1"/>
<dbReference type="OMA" id="FYPGCFA"/>
<dbReference type="FunFam" id="1.20.1740.10:FF:000056">
    <property type="entry name" value="Y+L amino acid transporter 2"/>
    <property type="match status" value="1"/>
</dbReference>
<comment type="subcellular location">
    <subcellularLocation>
        <location evidence="1">Membrane</location>
        <topology evidence="1">Multi-pass membrane protein</topology>
    </subcellularLocation>
</comment>
<evidence type="ECO:0000313" key="7">
    <source>
        <dbReference type="Proteomes" id="UP000002280"/>
    </source>
</evidence>
<dbReference type="GO" id="GO:0016020">
    <property type="term" value="C:membrane"/>
    <property type="evidence" value="ECO:0007669"/>
    <property type="project" value="UniProtKB-SubCell"/>
</dbReference>
<feature type="transmembrane region" description="Helical" evidence="5">
    <location>
        <begin position="133"/>
        <end position="151"/>
    </location>
</feature>
<dbReference type="PANTHER" id="PTHR11785:SF323">
    <property type="entry name" value="CYSTINE_GLUTAMATE TRANSPORTER"/>
    <property type="match status" value="1"/>
</dbReference>
<feature type="transmembrane region" description="Helical" evidence="5">
    <location>
        <begin position="232"/>
        <end position="252"/>
    </location>
</feature>
<feature type="transmembrane region" description="Helical" evidence="5">
    <location>
        <begin position="45"/>
        <end position="64"/>
    </location>
</feature>
<evidence type="ECO:0000256" key="4">
    <source>
        <dbReference type="ARBA" id="ARBA00023136"/>
    </source>
</evidence>
<evidence type="ECO:0000256" key="3">
    <source>
        <dbReference type="ARBA" id="ARBA00022989"/>
    </source>
</evidence>
<sequence>MVRKSVVSAISNGGYLQGDAHGHLPTMGSKEPLEQERVVLKKKITLLRGISIIIGTIIGAGIFISPKGVLQNTGSVGMSLIVWTVCGILSLFGALSYAELGTCIKKSGGHYTYILEVFGPLPAFVRVWVELLIIRPAATAVISLAFGRYILEPFFIQCEIPELAIKLITAVGITTVMVLNSMSVSWSARIQIFLTFCKLTAILIIIVPGIMQLIKGQTEHFRNAFSGNDASIMGLPLAFYYGMYAYAGWFYLNFVTEEVENPEK</sequence>
<evidence type="ECO:0008006" key="8">
    <source>
        <dbReference type="Google" id="ProtNLM"/>
    </source>
</evidence>
<accession>F6REI5</accession>
<protein>
    <recommendedName>
        <fullName evidence="8">Solute carrier family 7 member 11</fullName>
    </recommendedName>
</protein>
<evidence type="ECO:0000313" key="6">
    <source>
        <dbReference type="Ensembl" id="ENSMODP00000000052.4"/>
    </source>
</evidence>
<dbReference type="PANTHER" id="PTHR11785">
    <property type="entry name" value="AMINO ACID TRANSPORTER"/>
    <property type="match status" value="1"/>
</dbReference>
<feature type="transmembrane region" description="Helical" evidence="5">
    <location>
        <begin position="76"/>
        <end position="98"/>
    </location>
</feature>
<name>F6REI5_MONDO</name>
<keyword evidence="4 5" id="KW-0472">Membrane</keyword>
<evidence type="ECO:0000256" key="1">
    <source>
        <dbReference type="ARBA" id="ARBA00004141"/>
    </source>
</evidence>
<keyword evidence="2 5" id="KW-0812">Transmembrane</keyword>
<evidence type="ECO:0000256" key="5">
    <source>
        <dbReference type="SAM" id="Phobius"/>
    </source>
</evidence>
<dbReference type="InParanoid" id="F6REI5"/>
<dbReference type="Gene3D" id="1.20.1740.10">
    <property type="entry name" value="Amino acid/polyamine transporter I"/>
    <property type="match status" value="1"/>
</dbReference>
<evidence type="ECO:0000256" key="2">
    <source>
        <dbReference type="ARBA" id="ARBA00022692"/>
    </source>
</evidence>